<proteinExistence type="predicted"/>
<dbReference type="EMBL" id="NEXE01000263">
    <property type="protein sequence ID" value="PSN84944.1"/>
    <property type="molecule type" value="Genomic_DNA"/>
</dbReference>
<protein>
    <submittedName>
        <fullName evidence="1">Uncharacterized protein</fullName>
    </submittedName>
</protein>
<dbReference type="Proteomes" id="UP000240322">
    <property type="component" value="Unassembled WGS sequence"/>
</dbReference>
<comment type="caution">
    <text evidence="1">The sequence shown here is derived from an EMBL/GenBank/DDBJ whole genome shotgun (WGS) entry which is preliminary data.</text>
</comment>
<dbReference type="AlphaFoldDB" id="A0A2R6AEY1"/>
<evidence type="ECO:0000313" key="2">
    <source>
        <dbReference type="Proteomes" id="UP000240322"/>
    </source>
</evidence>
<evidence type="ECO:0000313" key="1">
    <source>
        <dbReference type="EMBL" id="PSN84944.1"/>
    </source>
</evidence>
<sequence>MSAKGMLFKASIISTHKTDTGYNSKRKRVKTKMLKVSKPLQVVGQTLLPLIKTRLRRMQRMKFEQFL</sequence>
<name>A0A2R6AEY1_9ARCH</name>
<organism evidence="1 2">
    <name type="scientific">Candidatus Marsarchaeota G2 archaeon OSP_D</name>
    <dbReference type="NCBI Taxonomy" id="1978157"/>
    <lineage>
        <taxon>Archaea</taxon>
        <taxon>Candidatus Marsarchaeota</taxon>
        <taxon>Candidatus Marsarchaeota group 2</taxon>
    </lineage>
</organism>
<accession>A0A2R6AEY1</accession>
<reference evidence="1 2" key="1">
    <citation type="submission" date="2017-04" db="EMBL/GenBank/DDBJ databases">
        <title>Novel microbial lineages endemic to geothermal iron-oxide mats fill important gaps in the evolutionary history of Archaea.</title>
        <authorList>
            <person name="Jay Z.J."/>
            <person name="Beam J.P."/>
            <person name="Dlakic M."/>
            <person name="Rusch D.B."/>
            <person name="Kozubal M.A."/>
            <person name="Inskeep W.P."/>
        </authorList>
    </citation>
    <scope>NUCLEOTIDE SEQUENCE [LARGE SCALE GENOMIC DNA]</scope>
    <source>
        <strain evidence="1">OSP_D</strain>
    </source>
</reference>
<gene>
    <name evidence="1" type="ORF">B9Q03_12720</name>
</gene>